<dbReference type="Gene3D" id="2.60.120.10">
    <property type="entry name" value="Jelly Rolls"/>
    <property type="match status" value="1"/>
</dbReference>
<gene>
    <name evidence="5" type="ORF">GCM10011352_07680</name>
</gene>
<evidence type="ECO:0000313" key="5">
    <source>
        <dbReference type="EMBL" id="GGB84278.1"/>
    </source>
</evidence>
<comment type="caution">
    <text evidence="5">The sequence shown here is derived from an EMBL/GenBank/DDBJ whole genome shotgun (WGS) entry which is preliminary data.</text>
</comment>
<dbReference type="InterPro" id="IPR009057">
    <property type="entry name" value="Homeodomain-like_sf"/>
</dbReference>
<sequence length="301" mass="35252">MTDSEHSAWIPNIVLGQDYDQRYIDAPIHYDVLENLAGFFGRDMPVHRHAQYLQIHYIDRGEISFHIDDKIYHVTGPACFLTPPSVPHSFLTEADAKGHVLTIHQSIVWQLMKDGLEQEIESNLGEGICLERGSLSQEQRRLWTRLAQNLRNIRAEWYQELAAKNLALDSLVRLLIIRIARLSSRRAESMTVNNDDLRLFHRFSDLIEEHYREQWHLPQYTQEMGVSESRLNQICQRISNRSPKKLIHDRIVQECKRLLTFSSLSSSEICYQLGFADPAYFSRFFKKHTGVTAQQYRKQQQ</sequence>
<dbReference type="Pfam" id="PF02311">
    <property type="entry name" value="AraC_binding"/>
    <property type="match status" value="1"/>
</dbReference>
<keyword evidence="6" id="KW-1185">Reference proteome</keyword>
<dbReference type="InterPro" id="IPR011051">
    <property type="entry name" value="RmlC_Cupin_sf"/>
</dbReference>
<dbReference type="RefSeq" id="WP_188745758.1">
    <property type="nucleotide sequence ID" value="NZ_BMIJ01000001.1"/>
</dbReference>
<reference evidence="6" key="1">
    <citation type="journal article" date="2019" name="Int. J. Syst. Evol. Microbiol.">
        <title>The Global Catalogue of Microorganisms (GCM) 10K type strain sequencing project: providing services to taxonomists for standard genome sequencing and annotation.</title>
        <authorList>
            <consortium name="The Broad Institute Genomics Platform"/>
            <consortium name="The Broad Institute Genome Sequencing Center for Infectious Disease"/>
            <person name="Wu L."/>
            <person name="Ma J."/>
        </authorList>
    </citation>
    <scope>NUCLEOTIDE SEQUENCE [LARGE SCALE GENOMIC DNA]</scope>
    <source>
        <strain evidence="6">CGMCC 1.15341</strain>
    </source>
</reference>
<evidence type="ECO:0000256" key="1">
    <source>
        <dbReference type="ARBA" id="ARBA00023015"/>
    </source>
</evidence>
<keyword evidence="1" id="KW-0805">Transcription regulation</keyword>
<dbReference type="EMBL" id="BMIJ01000001">
    <property type="protein sequence ID" value="GGB84278.1"/>
    <property type="molecule type" value="Genomic_DNA"/>
</dbReference>
<dbReference type="Pfam" id="PF12833">
    <property type="entry name" value="HTH_18"/>
    <property type="match status" value="1"/>
</dbReference>
<feature type="domain" description="HTH araC/xylS-type" evidence="4">
    <location>
        <begin position="201"/>
        <end position="299"/>
    </location>
</feature>
<dbReference type="SMART" id="SM00342">
    <property type="entry name" value="HTH_ARAC"/>
    <property type="match status" value="1"/>
</dbReference>
<dbReference type="PANTHER" id="PTHR43280">
    <property type="entry name" value="ARAC-FAMILY TRANSCRIPTIONAL REGULATOR"/>
    <property type="match status" value="1"/>
</dbReference>
<dbReference type="InterPro" id="IPR018060">
    <property type="entry name" value="HTH_AraC"/>
</dbReference>
<name>A0ABQ1K419_9GAMM</name>
<dbReference type="InterPro" id="IPR003313">
    <property type="entry name" value="AraC-bd"/>
</dbReference>
<protein>
    <submittedName>
        <fullName evidence="5">Transcriptional regulator</fullName>
    </submittedName>
</protein>
<evidence type="ECO:0000259" key="4">
    <source>
        <dbReference type="PROSITE" id="PS01124"/>
    </source>
</evidence>
<evidence type="ECO:0000256" key="2">
    <source>
        <dbReference type="ARBA" id="ARBA00023125"/>
    </source>
</evidence>
<proteinExistence type="predicted"/>
<evidence type="ECO:0000313" key="6">
    <source>
        <dbReference type="Proteomes" id="UP000629025"/>
    </source>
</evidence>
<dbReference type="Gene3D" id="1.10.10.60">
    <property type="entry name" value="Homeodomain-like"/>
    <property type="match status" value="1"/>
</dbReference>
<dbReference type="SUPFAM" id="SSF51182">
    <property type="entry name" value="RmlC-like cupins"/>
    <property type="match status" value="1"/>
</dbReference>
<evidence type="ECO:0000256" key="3">
    <source>
        <dbReference type="ARBA" id="ARBA00023163"/>
    </source>
</evidence>
<dbReference type="SUPFAM" id="SSF46689">
    <property type="entry name" value="Homeodomain-like"/>
    <property type="match status" value="1"/>
</dbReference>
<keyword evidence="2" id="KW-0238">DNA-binding</keyword>
<dbReference type="PROSITE" id="PS01124">
    <property type="entry name" value="HTH_ARAC_FAMILY_2"/>
    <property type="match status" value="1"/>
</dbReference>
<dbReference type="InterPro" id="IPR014710">
    <property type="entry name" value="RmlC-like_jellyroll"/>
</dbReference>
<dbReference type="Proteomes" id="UP000629025">
    <property type="component" value="Unassembled WGS sequence"/>
</dbReference>
<accession>A0ABQ1K419</accession>
<dbReference type="NCBIfam" id="TIGR02297">
    <property type="entry name" value="HpaA"/>
    <property type="match status" value="1"/>
</dbReference>
<dbReference type="PANTHER" id="PTHR43280:SF19">
    <property type="entry name" value="4-HYDROXYPHENYLACETATE CATABOLISM PROTEIN"/>
    <property type="match status" value="1"/>
</dbReference>
<organism evidence="5 6">
    <name type="scientific">Marinobacterium zhoushanense</name>
    <dbReference type="NCBI Taxonomy" id="1679163"/>
    <lineage>
        <taxon>Bacteria</taxon>
        <taxon>Pseudomonadati</taxon>
        <taxon>Pseudomonadota</taxon>
        <taxon>Gammaproteobacteria</taxon>
        <taxon>Oceanospirillales</taxon>
        <taxon>Oceanospirillaceae</taxon>
        <taxon>Marinobacterium</taxon>
    </lineage>
</organism>
<dbReference type="InterPro" id="IPR011983">
    <property type="entry name" value="HpaA_TReg"/>
</dbReference>
<keyword evidence="3" id="KW-0804">Transcription</keyword>